<dbReference type="EMBL" id="CP130319">
    <property type="protein sequence ID" value="WNR42122.1"/>
    <property type="molecule type" value="Genomic_DNA"/>
</dbReference>
<evidence type="ECO:0000313" key="2">
    <source>
        <dbReference type="Proteomes" id="UP001304650"/>
    </source>
</evidence>
<evidence type="ECO:0000313" key="1">
    <source>
        <dbReference type="EMBL" id="WNR42122.1"/>
    </source>
</evidence>
<dbReference type="KEGG" id="proo:MJB10_13340"/>
<accession>A0AA96LI48</accession>
<proteinExistence type="predicted"/>
<dbReference type="AlphaFoldDB" id="A0AA96LI48"/>
<sequence>MNLLPWYNELDDQLELYHYSFPAEVRERILLFGEYRMISISRYQTRLRRVQLKS</sequence>
<protein>
    <submittedName>
        <fullName evidence="1">Uncharacterized protein</fullName>
    </submittedName>
</protein>
<organism evidence="1 2">
    <name type="scientific">Paenibacillus roseopurpureus</name>
    <dbReference type="NCBI Taxonomy" id="2918901"/>
    <lineage>
        <taxon>Bacteria</taxon>
        <taxon>Bacillati</taxon>
        <taxon>Bacillota</taxon>
        <taxon>Bacilli</taxon>
        <taxon>Bacillales</taxon>
        <taxon>Paenibacillaceae</taxon>
        <taxon>Paenibacillus</taxon>
    </lineage>
</organism>
<name>A0AA96LI48_9BACL</name>
<dbReference type="Proteomes" id="UP001304650">
    <property type="component" value="Chromosome"/>
</dbReference>
<reference evidence="1" key="1">
    <citation type="submission" date="2022-02" db="EMBL/GenBank/DDBJ databases">
        <title>Paenibacillus sp. MBLB1832 Whole Genome Shotgun Sequencing.</title>
        <authorList>
            <person name="Hwang C.Y."/>
            <person name="Cho E.-S."/>
            <person name="Seo M.-J."/>
        </authorList>
    </citation>
    <scope>NUCLEOTIDE SEQUENCE</scope>
    <source>
        <strain evidence="1">MBLB1832</strain>
    </source>
</reference>
<gene>
    <name evidence="1" type="ORF">MJB10_13340</name>
</gene>
<dbReference type="RefSeq" id="WP_314795355.1">
    <property type="nucleotide sequence ID" value="NZ_CP130319.1"/>
</dbReference>
<keyword evidence="2" id="KW-1185">Reference proteome</keyword>